<feature type="transmembrane region" description="Helical" evidence="1">
    <location>
        <begin position="281"/>
        <end position="301"/>
    </location>
</feature>
<proteinExistence type="predicted"/>
<evidence type="ECO:0000256" key="1">
    <source>
        <dbReference type="SAM" id="Phobius"/>
    </source>
</evidence>
<comment type="caution">
    <text evidence="2">The sequence shown here is derived from an EMBL/GenBank/DDBJ whole genome shotgun (WGS) entry which is preliminary data.</text>
</comment>
<dbReference type="Proteomes" id="UP001196661">
    <property type="component" value="Unassembled WGS sequence"/>
</dbReference>
<dbReference type="PANTHER" id="PTHR33645:SF11">
    <property type="entry name" value="AMINOPEPTIDASE (DUF3754)"/>
    <property type="match status" value="1"/>
</dbReference>
<protein>
    <submittedName>
        <fullName evidence="2">DUF3754 domain-containing protein</fullName>
    </submittedName>
</protein>
<dbReference type="EMBL" id="JADOER010000013">
    <property type="protein sequence ID" value="MBT9313519.1"/>
    <property type="molecule type" value="Genomic_DNA"/>
</dbReference>
<keyword evidence="1" id="KW-1133">Transmembrane helix</keyword>
<dbReference type="RefSeq" id="WP_215619405.1">
    <property type="nucleotide sequence ID" value="NZ_JADOER010000013.1"/>
</dbReference>
<keyword evidence="1" id="KW-0812">Transmembrane</keyword>
<gene>
    <name evidence="2" type="ORF">IXB28_14995</name>
</gene>
<dbReference type="Pfam" id="PF12576">
    <property type="entry name" value="DUF3754"/>
    <property type="match status" value="1"/>
</dbReference>
<keyword evidence="1" id="KW-0472">Membrane</keyword>
<name>A0ABS5Y6M9_9CYAN</name>
<dbReference type="PANTHER" id="PTHR33645">
    <property type="entry name" value="AMINOPEPTIDASE (DUF3754)"/>
    <property type="match status" value="1"/>
</dbReference>
<accession>A0ABS5Y6M9</accession>
<organism evidence="2 3">
    <name type="scientific">Leptothoe kymatousa TAU-MAC 1615</name>
    <dbReference type="NCBI Taxonomy" id="2364775"/>
    <lineage>
        <taxon>Bacteria</taxon>
        <taxon>Bacillati</taxon>
        <taxon>Cyanobacteriota</taxon>
        <taxon>Cyanophyceae</taxon>
        <taxon>Nodosilineales</taxon>
        <taxon>Cymatolegaceae</taxon>
        <taxon>Leptothoe</taxon>
        <taxon>Leptothoe kymatousa</taxon>
    </lineage>
</organism>
<evidence type="ECO:0000313" key="2">
    <source>
        <dbReference type="EMBL" id="MBT9313519.1"/>
    </source>
</evidence>
<dbReference type="InterPro" id="IPR022227">
    <property type="entry name" value="DUF3754"/>
</dbReference>
<reference evidence="2 3" key="1">
    <citation type="journal article" date="2021" name="Mar. Drugs">
        <title>Genome Reduction and Secondary Metabolism of the Marine Sponge-Associated Cyanobacterium Leptothoe.</title>
        <authorList>
            <person name="Konstantinou D."/>
            <person name="Popin R.V."/>
            <person name="Fewer D.P."/>
            <person name="Sivonen K."/>
            <person name="Gkelis S."/>
        </authorList>
    </citation>
    <scope>NUCLEOTIDE SEQUENCE [LARGE SCALE GENOMIC DNA]</scope>
    <source>
        <strain evidence="2 3">TAU-MAC 1615</strain>
    </source>
</reference>
<evidence type="ECO:0000313" key="3">
    <source>
        <dbReference type="Proteomes" id="UP001196661"/>
    </source>
</evidence>
<sequence>MTTDPPREAFIPYPRKDIIKLCLSDGHLTDETAKEFAAFCEILTAFYHFKFHSTLDTIKENYRVFNPNAEIQPLYETSLQDYEAMGRSLMQAFKRTLDQANYYPVPEATIQQALNSRTLINLKTDVDFNDFEQVLCYCRGDINQTIKTKKFFFWEAEQTVDILERLVLLIQFKGERYFQAKEKQTKRKRGQAERKFVPGKMYVYFYKNIPKFDLDLLFPNVKTSMTLRDQLMLAVPAIGAAIPVLLKALPNILILVAAILLTLNAGSALESIDVEEEQARNIMPVLVATLTFVIALGGFGVKQYSQYKNKKIKFQKDVTDTLFFNNLANNASVFQMLVDIAEEEECKEIILVYYHLLTSAEPLTPQALDAKVEKWMVEKTGTAINFDIAGPLKNLQGLRGYVGGVEKPLMDYDDQGRCRLLSLKDSMAVLDYLWDNAFDYSEG</sequence>
<keyword evidence="3" id="KW-1185">Reference proteome</keyword>
<feature type="transmembrane region" description="Helical" evidence="1">
    <location>
        <begin position="231"/>
        <end position="261"/>
    </location>
</feature>